<evidence type="ECO:0000313" key="6">
    <source>
        <dbReference type="EMBL" id="ETR65822.1"/>
    </source>
</evidence>
<dbReference type="Gene3D" id="3.40.50.300">
    <property type="entry name" value="P-loop containing nucleotide triphosphate hydrolases"/>
    <property type="match status" value="1"/>
</dbReference>
<dbReference type="Proteomes" id="UP000189670">
    <property type="component" value="Unassembled WGS sequence"/>
</dbReference>
<dbReference type="Pfam" id="PF00005">
    <property type="entry name" value="ABC_tran"/>
    <property type="match status" value="1"/>
</dbReference>
<dbReference type="SUPFAM" id="SSF52540">
    <property type="entry name" value="P-loop containing nucleoside triphosphate hydrolases"/>
    <property type="match status" value="1"/>
</dbReference>
<dbReference type="GO" id="GO:0016887">
    <property type="term" value="F:ATP hydrolysis activity"/>
    <property type="evidence" value="ECO:0007669"/>
    <property type="project" value="InterPro"/>
</dbReference>
<feature type="transmembrane region" description="Helical" evidence="4">
    <location>
        <begin position="6"/>
        <end position="26"/>
    </location>
</feature>
<dbReference type="GO" id="GO:0042626">
    <property type="term" value="F:ATPase-coupled transmembrane transporter activity"/>
    <property type="evidence" value="ECO:0007669"/>
    <property type="project" value="TreeGrafter"/>
</dbReference>
<dbReference type="GO" id="GO:0005524">
    <property type="term" value="F:ATP binding"/>
    <property type="evidence" value="ECO:0007669"/>
    <property type="project" value="UniProtKB-KW"/>
</dbReference>
<evidence type="ECO:0000256" key="3">
    <source>
        <dbReference type="ARBA" id="ARBA00022840"/>
    </source>
</evidence>
<dbReference type="InterPro" id="IPR027417">
    <property type="entry name" value="P-loop_NTPase"/>
</dbReference>
<comment type="caution">
    <text evidence="6">The sequence shown here is derived from an EMBL/GenBank/DDBJ whole genome shotgun (WGS) entry which is preliminary data.</text>
</comment>
<protein>
    <recommendedName>
        <fullName evidence="5">ABC transporter domain-containing protein</fullName>
    </recommendedName>
</protein>
<organism evidence="6 7">
    <name type="scientific">Candidatus Magnetoglobus multicellularis str. Araruama</name>
    <dbReference type="NCBI Taxonomy" id="890399"/>
    <lineage>
        <taxon>Bacteria</taxon>
        <taxon>Pseudomonadati</taxon>
        <taxon>Thermodesulfobacteriota</taxon>
        <taxon>Desulfobacteria</taxon>
        <taxon>Desulfobacterales</taxon>
        <taxon>Desulfobacteraceae</taxon>
        <taxon>Candidatus Magnetoglobus</taxon>
    </lineage>
</organism>
<keyword evidence="4" id="KW-0812">Transmembrane</keyword>
<dbReference type="PANTHER" id="PTHR43553:SF11">
    <property type="entry name" value="ABC TRANSPORTER ATP-BINDING_PERMEASE PROTEIN YOJI"/>
    <property type="match status" value="1"/>
</dbReference>
<gene>
    <name evidence="6" type="ORF">OMM_13666</name>
</gene>
<proteinExistence type="predicted"/>
<dbReference type="GO" id="GO:0043190">
    <property type="term" value="C:ATP-binding cassette (ABC) transporter complex"/>
    <property type="evidence" value="ECO:0007669"/>
    <property type="project" value="TreeGrafter"/>
</dbReference>
<keyword evidence="1" id="KW-0813">Transport</keyword>
<reference evidence="7" key="1">
    <citation type="submission" date="2012-11" db="EMBL/GenBank/DDBJ databases">
        <authorList>
            <person name="Lucero-Rivera Y.E."/>
            <person name="Tovar-Ramirez D."/>
        </authorList>
    </citation>
    <scope>NUCLEOTIDE SEQUENCE [LARGE SCALE GENOMIC DNA]</scope>
    <source>
        <strain evidence="7">Araruama</strain>
    </source>
</reference>
<feature type="domain" description="ABC transporter" evidence="5">
    <location>
        <begin position="88"/>
        <end position="210"/>
    </location>
</feature>
<accession>A0A1V1NTA0</accession>
<dbReference type="EMBL" id="ATBP01002473">
    <property type="protein sequence ID" value="ETR65822.1"/>
    <property type="molecule type" value="Genomic_DNA"/>
</dbReference>
<keyword evidence="4" id="KW-0472">Membrane</keyword>
<evidence type="ECO:0000256" key="2">
    <source>
        <dbReference type="ARBA" id="ARBA00022741"/>
    </source>
</evidence>
<evidence type="ECO:0000259" key="5">
    <source>
        <dbReference type="Pfam" id="PF00005"/>
    </source>
</evidence>
<name>A0A1V1NTA0_9BACT</name>
<evidence type="ECO:0000256" key="1">
    <source>
        <dbReference type="ARBA" id="ARBA00022448"/>
    </source>
</evidence>
<dbReference type="InterPro" id="IPR050095">
    <property type="entry name" value="ECF_ABC_transporter_ATP-bd"/>
</dbReference>
<keyword evidence="4" id="KW-1133">Transmembrane helix</keyword>
<dbReference type="AlphaFoldDB" id="A0A1V1NTA0"/>
<evidence type="ECO:0000313" key="7">
    <source>
        <dbReference type="Proteomes" id="UP000189670"/>
    </source>
</evidence>
<keyword evidence="3" id="KW-0067">ATP-binding</keyword>
<dbReference type="PANTHER" id="PTHR43553">
    <property type="entry name" value="HEAVY METAL TRANSPORTER"/>
    <property type="match status" value="1"/>
</dbReference>
<keyword evidence="2" id="KW-0547">Nucleotide-binding</keyword>
<feature type="non-terminal residue" evidence="6">
    <location>
        <position position="211"/>
    </location>
</feature>
<evidence type="ECO:0000256" key="4">
    <source>
        <dbReference type="SAM" id="Phobius"/>
    </source>
</evidence>
<dbReference type="InterPro" id="IPR003439">
    <property type="entry name" value="ABC_transporter-like_ATP-bd"/>
</dbReference>
<sequence>MGETTLEILVIAIYTWTPVLIIVGTLSDIEKGTDALDELRKLVHPESDQDSVQSVHNPLSKHNSELKLENIHFAYERSNGESGFSVGPVNLTLKAGETLFVIGGNGSGKTTLMKILTGLYQPTSGLIRINGKSTDLTYHRHLFSTVFSDFHLFDTIYGLDTIDNEIVNKLLKQMNLEHKTRWIPEEKRFDNTRLSSGQVKRLALVVSLLED</sequence>